<keyword evidence="1" id="KW-1133">Transmembrane helix</keyword>
<dbReference type="KEGG" id="pfus:ADJ77_11245"/>
<reference evidence="2 3" key="1">
    <citation type="submission" date="2015-07" db="EMBL/GenBank/DDBJ databases">
        <authorList>
            <person name="Noorani M."/>
        </authorList>
    </citation>
    <scope>NUCLEOTIDE SEQUENCE [LARGE SCALE GENOMIC DNA]</scope>
    <source>
        <strain evidence="2 3">W1435</strain>
    </source>
</reference>
<evidence type="ECO:0000313" key="2">
    <source>
        <dbReference type="EMBL" id="AKU70338.1"/>
    </source>
</evidence>
<evidence type="ECO:0000313" key="3">
    <source>
        <dbReference type="Proteomes" id="UP000060345"/>
    </source>
</evidence>
<sequence>MYSSILFSCLLCHFGVVIVSANQIGLYYYEALVMIYRALVMMLSAIWKSVKNYVAVMLNVGVPCMGTETAGVWFYMFQSEYDK</sequence>
<dbReference type="AlphaFoldDB" id="A0A0K1NN60"/>
<proteinExistence type="predicted"/>
<gene>
    <name evidence="2" type="ORF">ADJ77_11245</name>
</gene>
<protein>
    <submittedName>
        <fullName evidence="2">Uncharacterized protein</fullName>
    </submittedName>
</protein>
<evidence type="ECO:0000256" key="1">
    <source>
        <dbReference type="SAM" id="Phobius"/>
    </source>
</evidence>
<keyword evidence="1" id="KW-0812">Transmembrane</keyword>
<feature type="transmembrane region" description="Helical" evidence="1">
    <location>
        <begin position="54"/>
        <end position="76"/>
    </location>
</feature>
<accession>A0A0K1NN60</accession>
<dbReference type="EMBL" id="CP012075">
    <property type="protein sequence ID" value="AKU70338.1"/>
    <property type="molecule type" value="Genomic_DNA"/>
</dbReference>
<organism evidence="2 3">
    <name type="scientific">Prevotella fusca JCM 17724</name>
    <dbReference type="NCBI Taxonomy" id="1236517"/>
    <lineage>
        <taxon>Bacteria</taxon>
        <taxon>Pseudomonadati</taxon>
        <taxon>Bacteroidota</taxon>
        <taxon>Bacteroidia</taxon>
        <taxon>Bacteroidales</taxon>
        <taxon>Prevotellaceae</taxon>
        <taxon>Prevotella</taxon>
    </lineage>
</organism>
<dbReference type="Proteomes" id="UP000060345">
    <property type="component" value="Chromosome 2"/>
</dbReference>
<name>A0A0K1NN60_9BACT</name>
<keyword evidence="1" id="KW-0472">Membrane</keyword>